<evidence type="ECO:0000313" key="2">
    <source>
        <dbReference type="Proteomes" id="UP001596031"/>
    </source>
</evidence>
<dbReference type="Proteomes" id="UP001596031">
    <property type="component" value="Unassembled WGS sequence"/>
</dbReference>
<keyword evidence="2" id="KW-1185">Reference proteome</keyword>
<reference evidence="2" key="1">
    <citation type="journal article" date="2019" name="Int. J. Syst. Evol. Microbiol.">
        <title>The Global Catalogue of Microorganisms (GCM) 10K type strain sequencing project: providing services to taxonomists for standard genome sequencing and annotation.</title>
        <authorList>
            <consortium name="The Broad Institute Genomics Platform"/>
            <consortium name="The Broad Institute Genome Sequencing Center for Infectious Disease"/>
            <person name="Wu L."/>
            <person name="Ma J."/>
        </authorList>
    </citation>
    <scope>NUCLEOTIDE SEQUENCE [LARGE SCALE GENOMIC DNA]</scope>
    <source>
        <strain evidence="2">CCUG 38813</strain>
    </source>
</reference>
<comment type="caution">
    <text evidence="1">The sequence shown here is derived from an EMBL/GenBank/DDBJ whole genome shotgun (WGS) entry which is preliminary data.</text>
</comment>
<name>A0ABW0PBS0_9BURK</name>
<gene>
    <name evidence="1" type="ORF">ACFPOU_02930</name>
</gene>
<dbReference type="EMBL" id="JBHSMS010000011">
    <property type="protein sequence ID" value="MFC5510081.1"/>
    <property type="molecule type" value="Genomic_DNA"/>
</dbReference>
<protein>
    <recommendedName>
        <fullName evidence="3">Secreted protein</fullName>
    </recommendedName>
</protein>
<organism evidence="1 2">
    <name type="scientific">Massilia jejuensis</name>
    <dbReference type="NCBI Taxonomy" id="648894"/>
    <lineage>
        <taxon>Bacteria</taxon>
        <taxon>Pseudomonadati</taxon>
        <taxon>Pseudomonadota</taxon>
        <taxon>Betaproteobacteria</taxon>
        <taxon>Burkholderiales</taxon>
        <taxon>Oxalobacteraceae</taxon>
        <taxon>Telluria group</taxon>
        <taxon>Massilia</taxon>
    </lineage>
</organism>
<evidence type="ECO:0000313" key="1">
    <source>
        <dbReference type="EMBL" id="MFC5510081.1"/>
    </source>
</evidence>
<dbReference type="RefSeq" id="WP_379716958.1">
    <property type="nucleotide sequence ID" value="NZ_JBHSMS010000011.1"/>
</dbReference>
<sequence>MYPRLFPAALLTILPTILPTMLLAFPAQARMESASMEAIFSLHAAWTVDFLSRTAAPRVSCTDASPYRLASQVQASGGASWVLTF</sequence>
<accession>A0ABW0PBS0</accession>
<proteinExistence type="predicted"/>
<evidence type="ECO:0008006" key="3">
    <source>
        <dbReference type="Google" id="ProtNLM"/>
    </source>
</evidence>